<name>A0A8S9S173_BRACR</name>
<reference evidence="3" key="1">
    <citation type="submission" date="2019-12" db="EMBL/GenBank/DDBJ databases">
        <title>Genome sequencing and annotation of Brassica cretica.</title>
        <authorList>
            <person name="Studholme D.J."/>
            <person name="Sarris P."/>
        </authorList>
    </citation>
    <scope>NUCLEOTIDE SEQUENCE</scope>
    <source>
        <strain evidence="3">PFS-109/04</strain>
        <tissue evidence="3">Leaf</tissue>
    </source>
</reference>
<dbReference type="Gene3D" id="3.30.559.10">
    <property type="entry name" value="Chloramphenicol acetyltransferase-like domain"/>
    <property type="match status" value="2"/>
</dbReference>
<gene>
    <name evidence="3" type="ORF">F2Q69_00028078</name>
</gene>
<proteinExistence type="inferred from homology"/>
<evidence type="ECO:0000313" key="3">
    <source>
        <dbReference type="EMBL" id="KAF3585809.1"/>
    </source>
</evidence>
<comment type="similarity">
    <text evidence="1">Belongs to the plant acyltransferase family.</text>
</comment>
<dbReference type="AlphaFoldDB" id="A0A8S9S173"/>
<feature type="region of interest" description="Disordered" evidence="2">
    <location>
        <begin position="426"/>
        <end position="458"/>
    </location>
</feature>
<evidence type="ECO:0000256" key="1">
    <source>
        <dbReference type="ARBA" id="ARBA00009861"/>
    </source>
</evidence>
<evidence type="ECO:0000256" key="2">
    <source>
        <dbReference type="SAM" id="MobiDB-lite"/>
    </source>
</evidence>
<sequence length="529" mass="59912">MILCTAINHCLCDGIGTSQFLHAWAQANTTSAPLPIQPFHSRHMLEPRDPPHVTHSHPSFTWTTVNKTSTFNICKYLQSQPLAPTTLTFTPSLIIRLKKTCAPSLECTTFEALAAHTWCSWTRSLDLPLTMQVKLLFSVNMRKKLTPELPQGYYGNGFVLACAERKVQHLVNGNIYHVVKLIQDAKARITDEYVRSTIDLLEDKTVKTDVSKSLVISQWARLGLEDLDFGGGKPMYMGSLTSDIYCLFLPVTGNCDAISVQVCLPEDVLRRLEYYMVKFLDEKGYTSSAPVQHDKHPTFVTTSVTCSAVTTQAADSDALNIEFIDIKVISTAQTDTTLTEVMRRYQEETLKKKKKKLKYSYRTRGCQTEGIGVPHGVLGDIWVCLELERGVKMIIGRAERWERLPVATPASRSDLPYQSDLTRAMRRSRSLFHPGGSRKLTRSDLSERPLQVAPEAQSDLVRVTPRGRSHFYRVTTTQWSWSDLSERPTEVAPEAWSDLTRATQRSRSRFHRSETRKRARSDVSQRPLQ</sequence>
<organism evidence="3 4">
    <name type="scientific">Brassica cretica</name>
    <name type="common">Mustard</name>
    <dbReference type="NCBI Taxonomy" id="69181"/>
    <lineage>
        <taxon>Eukaryota</taxon>
        <taxon>Viridiplantae</taxon>
        <taxon>Streptophyta</taxon>
        <taxon>Embryophyta</taxon>
        <taxon>Tracheophyta</taxon>
        <taxon>Spermatophyta</taxon>
        <taxon>Magnoliopsida</taxon>
        <taxon>eudicotyledons</taxon>
        <taxon>Gunneridae</taxon>
        <taxon>Pentapetalae</taxon>
        <taxon>rosids</taxon>
        <taxon>malvids</taxon>
        <taxon>Brassicales</taxon>
        <taxon>Brassicaceae</taxon>
        <taxon>Brassiceae</taxon>
        <taxon>Brassica</taxon>
    </lineage>
</organism>
<dbReference type="PANTHER" id="PTHR31642">
    <property type="entry name" value="TRICHOTHECENE 3-O-ACETYLTRANSFERASE"/>
    <property type="match status" value="1"/>
</dbReference>
<dbReference type="GO" id="GO:0016747">
    <property type="term" value="F:acyltransferase activity, transferring groups other than amino-acyl groups"/>
    <property type="evidence" value="ECO:0007669"/>
    <property type="project" value="TreeGrafter"/>
</dbReference>
<comment type="caution">
    <text evidence="3">The sequence shown here is derived from an EMBL/GenBank/DDBJ whole genome shotgun (WGS) entry which is preliminary data.</text>
</comment>
<feature type="non-terminal residue" evidence="3">
    <location>
        <position position="529"/>
    </location>
</feature>
<dbReference type="EMBL" id="QGKX02000088">
    <property type="protein sequence ID" value="KAF3585809.1"/>
    <property type="molecule type" value="Genomic_DNA"/>
</dbReference>
<evidence type="ECO:0000313" key="4">
    <source>
        <dbReference type="Proteomes" id="UP000712600"/>
    </source>
</evidence>
<protein>
    <submittedName>
        <fullName evidence="3">Uncharacterized protein</fullName>
    </submittedName>
</protein>
<feature type="region of interest" description="Disordered" evidence="2">
    <location>
        <begin position="492"/>
        <end position="529"/>
    </location>
</feature>
<dbReference type="InterPro" id="IPR023213">
    <property type="entry name" value="CAT-like_dom_sf"/>
</dbReference>
<accession>A0A8S9S173</accession>
<dbReference type="Proteomes" id="UP000712600">
    <property type="component" value="Unassembled WGS sequence"/>
</dbReference>
<dbReference type="PANTHER" id="PTHR31642:SF327">
    <property type="entry name" value="OMEGA-HYDROXYPALMITATE O-FERULOYL TRANSFERASE"/>
    <property type="match status" value="1"/>
</dbReference>
<dbReference type="InterPro" id="IPR050317">
    <property type="entry name" value="Plant_Fungal_Acyltransferase"/>
</dbReference>
<feature type="compositionally biased region" description="Basic residues" evidence="2">
    <location>
        <begin position="504"/>
        <end position="519"/>
    </location>
</feature>
<dbReference type="Pfam" id="PF02458">
    <property type="entry name" value="Transferase"/>
    <property type="match status" value="1"/>
</dbReference>